<dbReference type="AlphaFoldDB" id="A0A8D9HRV2"/>
<name>A0A8D9HRV2_BRACM</name>
<accession>A0A8D9HRV2</accession>
<sequence>MGDEIYCWRERKVCGAGREREREQRSKHLDKVKALKVATFVSFTMDGALIIVICIT</sequence>
<organism evidence="1 2">
    <name type="scientific">Brassica campestris</name>
    <name type="common">Field mustard</name>
    <dbReference type="NCBI Taxonomy" id="3711"/>
    <lineage>
        <taxon>Eukaryota</taxon>
        <taxon>Viridiplantae</taxon>
        <taxon>Streptophyta</taxon>
        <taxon>Embryophyta</taxon>
        <taxon>Tracheophyta</taxon>
        <taxon>Spermatophyta</taxon>
        <taxon>Magnoliopsida</taxon>
        <taxon>eudicotyledons</taxon>
        <taxon>Gunneridae</taxon>
        <taxon>Pentapetalae</taxon>
        <taxon>rosids</taxon>
        <taxon>malvids</taxon>
        <taxon>Brassicales</taxon>
        <taxon>Brassicaceae</taxon>
        <taxon>Brassiceae</taxon>
        <taxon>Brassica</taxon>
    </lineage>
</organism>
<dbReference type="Gramene" id="A07p43100.2_BraZ1">
    <property type="protein sequence ID" value="A07p43100.2_BraZ1.CDS"/>
    <property type="gene ID" value="A07g43100.2_BraZ1"/>
</dbReference>
<evidence type="ECO:0000313" key="2">
    <source>
        <dbReference type="Proteomes" id="UP000694005"/>
    </source>
</evidence>
<reference evidence="1 2" key="1">
    <citation type="submission" date="2021-07" db="EMBL/GenBank/DDBJ databases">
        <authorList>
            <consortium name="Genoscope - CEA"/>
            <person name="William W."/>
        </authorList>
    </citation>
    <scope>NUCLEOTIDE SEQUENCE [LARGE SCALE GENOMIC DNA]</scope>
</reference>
<feature type="non-terminal residue" evidence="1">
    <location>
        <position position="56"/>
    </location>
</feature>
<proteinExistence type="predicted"/>
<protein>
    <submittedName>
        <fullName evidence="1">Uncharacterized protein</fullName>
    </submittedName>
</protein>
<evidence type="ECO:0000313" key="1">
    <source>
        <dbReference type="EMBL" id="CAG7904666.1"/>
    </source>
</evidence>
<dbReference type="EMBL" id="LS974623">
    <property type="protein sequence ID" value="CAG7904666.1"/>
    <property type="molecule type" value="Genomic_DNA"/>
</dbReference>
<gene>
    <name evidence="1" type="ORF">BRAPAZ1V2_A07P43100.2</name>
</gene>
<dbReference type="Proteomes" id="UP000694005">
    <property type="component" value="Chromosome A07"/>
</dbReference>